<evidence type="ECO:0000313" key="13">
    <source>
        <dbReference type="Proteomes" id="UP001501920"/>
    </source>
</evidence>
<dbReference type="InterPro" id="IPR036116">
    <property type="entry name" value="FN3_sf"/>
</dbReference>
<keyword evidence="2 9" id="KW-0812">Transmembrane</keyword>
<evidence type="ECO:0000256" key="6">
    <source>
        <dbReference type="ARBA" id="ARBA00023170"/>
    </source>
</evidence>
<dbReference type="InterPro" id="IPR048668">
    <property type="entry name" value="IL3RB_N"/>
</dbReference>
<dbReference type="RefSeq" id="XP_017541121.2">
    <property type="nucleotide sequence ID" value="XM_017685632.2"/>
</dbReference>
<gene>
    <name evidence="12" type="primary">CSF2RB</name>
</gene>
<dbReference type="CDD" id="cd00063">
    <property type="entry name" value="FN3"/>
    <property type="match status" value="1"/>
</dbReference>
<feature type="domain" description="Fibronectin type-III" evidence="11">
    <location>
        <begin position="130"/>
        <end position="220"/>
    </location>
</feature>
<evidence type="ECO:0000256" key="8">
    <source>
        <dbReference type="SAM" id="MobiDB-lite"/>
    </source>
</evidence>
<keyword evidence="4 9" id="KW-1133">Transmembrane helix</keyword>
<evidence type="ECO:0000313" key="12">
    <source>
        <dbReference type="Ensembl" id="ENSPNAP00000055647.1"/>
    </source>
</evidence>
<accession>A0AAR2JZF8</accession>
<reference evidence="12" key="2">
    <citation type="submission" date="2025-08" db="UniProtKB">
        <authorList>
            <consortium name="Ensembl"/>
        </authorList>
    </citation>
    <scope>IDENTIFICATION</scope>
</reference>
<evidence type="ECO:0000256" key="7">
    <source>
        <dbReference type="ARBA" id="ARBA00023180"/>
    </source>
</evidence>
<dbReference type="PROSITE" id="PS50853">
    <property type="entry name" value="FN3"/>
    <property type="match status" value="2"/>
</dbReference>
<feature type="signal peptide" evidence="10">
    <location>
        <begin position="1"/>
        <end position="18"/>
    </location>
</feature>
<organism evidence="12 13">
    <name type="scientific">Pygocentrus nattereri</name>
    <name type="common">Red-bellied piranha</name>
    <dbReference type="NCBI Taxonomy" id="42514"/>
    <lineage>
        <taxon>Eukaryota</taxon>
        <taxon>Metazoa</taxon>
        <taxon>Chordata</taxon>
        <taxon>Craniata</taxon>
        <taxon>Vertebrata</taxon>
        <taxon>Euteleostomi</taxon>
        <taxon>Actinopterygii</taxon>
        <taxon>Neopterygii</taxon>
        <taxon>Teleostei</taxon>
        <taxon>Ostariophysi</taxon>
        <taxon>Characiformes</taxon>
        <taxon>Characoidei</taxon>
        <taxon>Pygocentrus</taxon>
    </lineage>
</organism>
<dbReference type="Pfam" id="PF00041">
    <property type="entry name" value="fn3"/>
    <property type="match status" value="1"/>
</dbReference>
<evidence type="ECO:0000256" key="9">
    <source>
        <dbReference type="SAM" id="Phobius"/>
    </source>
</evidence>
<evidence type="ECO:0000256" key="3">
    <source>
        <dbReference type="ARBA" id="ARBA00022729"/>
    </source>
</evidence>
<dbReference type="Ensembl" id="ENSPNAT00000069666.1">
    <property type="protein sequence ID" value="ENSPNAP00000055647.1"/>
    <property type="gene ID" value="ENSPNAG00000015012.2"/>
</dbReference>
<protein>
    <recommendedName>
        <fullName evidence="11">Fibronectin type-III domain-containing protein</fullName>
    </recommendedName>
</protein>
<evidence type="ECO:0000256" key="2">
    <source>
        <dbReference type="ARBA" id="ARBA00022692"/>
    </source>
</evidence>
<comment type="subcellular location">
    <subcellularLocation>
        <location evidence="1">Membrane</location>
        <topology evidence="1">Single-pass type I membrane protein</topology>
    </subcellularLocation>
</comment>
<keyword evidence="3 10" id="KW-0732">Signal</keyword>
<dbReference type="GeneID" id="108413225"/>
<keyword evidence="7" id="KW-0325">Glycoprotein</keyword>
<dbReference type="AlphaFoldDB" id="A0AAR2JZF8"/>
<proteinExistence type="predicted"/>
<feature type="compositionally biased region" description="Polar residues" evidence="8">
    <location>
        <begin position="595"/>
        <end position="617"/>
    </location>
</feature>
<dbReference type="Gene3D" id="2.60.40.10">
    <property type="entry name" value="Immunoglobulins"/>
    <property type="match status" value="4"/>
</dbReference>
<reference evidence="12 13" key="1">
    <citation type="submission" date="2020-10" db="EMBL/GenBank/DDBJ databases">
        <title>Pygocentrus nattereri (red-bellied piranha) genome, fPygNat1, primary haplotype.</title>
        <authorList>
            <person name="Myers G."/>
            <person name="Meyer A."/>
            <person name="Karagic N."/>
            <person name="Pippel M."/>
            <person name="Winkler S."/>
            <person name="Tracey A."/>
            <person name="Wood J."/>
            <person name="Formenti G."/>
            <person name="Howe K."/>
            <person name="Fedrigo O."/>
            <person name="Jarvis E.D."/>
        </authorList>
    </citation>
    <scope>NUCLEOTIDE SEQUENCE [LARGE SCALE GENOMIC DNA]</scope>
</reference>
<reference evidence="12" key="3">
    <citation type="submission" date="2025-09" db="UniProtKB">
        <authorList>
            <consortium name="Ensembl"/>
        </authorList>
    </citation>
    <scope>IDENTIFICATION</scope>
</reference>
<sequence length="700" mass="77564">MMPMRTLLITALPLLVLSSEVQQCALQSTTSHGLPMLDSLQCYNDYTSHMRCTWEEDPHTHLKLLITKEQFEGECVSDGLGELLSNGKRSRSCVYKTTLFYRGKFTICSTTSCPSKAATLNIAQHGKVLSPVNVKVKKVDGGRMLSWSSPYPSSKSLTYQVKYRRHGHDWTVVSDIKTTQWVIKELELPAYEYEARVRARGQVGLWSNWSSSVSWITEEEGVFNLQCVIEIRGVSCSWQVKREQAQFLSFYLCSHTNGSSLGCQHCVKYIDQPGHAVLDFMCLVLNPEPEMLTMELKSVRNSKDFANPLNIQPPRLKRVQVSKKDGFWKLTWSRPDVSEQLSLSYQLQLYNNDTGDLTLFNLTEGDFCLSLTPSTLRPTNTYMAQVRALPSNDFSGLPSNWSEPEYFTSDPASSVPAIIYTMTAVLVAVFFLVLYKALPSCHRKLELWKVSIPSPLKSRVLKEMSIKSSPAVWGNHYSEKEKTSVCIMQPSDNPIIYKGSISEYPLLPYIDDLTKSACTHGLDHSSSYIEGSGMSVKSTMSFTGPYILCQQDSSSQSETLDTSFYSNSTFKKDSRSIINENATDSLAANGGYVSSPPTSLPSTEHSASSDNTATGGTNPDLLQLPKDDPPAYTPNPTAKPGVLFSNPSDYCLMPNMEIDVAAWVQASASPPGGNIDRQSIVAGDGDQSARGYVTLSQPAI</sequence>
<dbReference type="Proteomes" id="UP001501920">
    <property type="component" value="Chromosome 14"/>
</dbReference>
<keyword evidence="5 9" id="KW-0472">Membrane</keyword>
<keyword evidence="6" id="KW-0675">Receptor</keyword>
<dbReference type="PANTHER" id="PTHR23037">
    <property type="entry name" value="CYTOKINE RECEPTOR"/>
    <property type="match status" value="1"/>
</dbReference>
<keyword evidence="13" id="KW-1185">Reference proteome</keyword>
<dbReference type="PANTHER" id="PTHR23037:SF41">
    <property type="entry name" value="COLONY STIMULATING FACTOR 2 RECEPTOR, BETA, LOW-AFFINITY (GRANULOCYTE-MACROPHAGE) PRECURSOR"/>
    <property type="match status" value="1"/>
</dbReference>
<feature type="domain" description="Fibronectin type-III" evidence="11">
    <location>
        <begin position="313"/>
        <end position="412"/>
    </location>
</feature>
<dbReference type="InterPro" id="IPR013783">
    <property type="entry name" value="Ig-like_fold"/>
</dbReference>
<dbReference type="RefSeq" id="XP_017541138.2">
    <property type="nucleotide sequence ID" value="XM_017685649.2"/>
</dbReference>
<evidence type="ECO:0000259" key="11">
    <source>
        <dbReference type="PROSITE" id="PS50853"/>
    </source>
</evidence>
<dbReference type="SUPFAM" id="SSF49265">
    <property type="entry name" value="Fibronectin type III"/>
    <property type="match status" value="3"/>
</dbReference>
<feature type="chain" id="PRO_5043636053" description="Fibronectin type-III domain-containing protein" evidence="10">
    <location>
        <begin position="19"/>
        <end position="700"/>
    </location>
</feature>
<feature type="transmembrane region" description="Helical" evidence="9">
    <location>
        <begin position="417"/>
        <end position="435"/>
    </location>
</feature>
<dbReference type="GeneTree" id="ENSGT00940000178227"/>
<name>A0AAR2JZF8_PYGNA</name>
<dbReference type="GO" id="GO:0004896">
    <property type="term" value="F:cytokine receptor activity"/>
    <property type="evidence" value="ECO:0007669"/>
    <property type="project" value="TreeGrafter"/>
</dbReference>
<evidence type="ECO:0000256" key="5">
    <source>
        <dbReference type="ARBA" id="ARBA00023136"/>
    </source>
</evidence>
<dbReference type="Pfam" id="PF21460">
    <property type="entry name" value="IL3Rb_N"/>
    <property type="match status" value="1"/>
</dbReference>
<dbReference type="GO" id="GO:0009897">
    <property type="term" value="C:external side of plasma membrane"/>
    <property type="evidence" value="ECO:0007669"/>
    <property type="project" value="TreeGrafter"/>
</dbReference>
<evidence type="ECO:0000256" key="10">
    <source>
        <dbReference type="SAM" id="SignalP"/>
    </source>
</evidence>
<dbReference type="RefSeq" id="XP_017541130.2">
    <property type="nucleotide sequence ID" value="XM_017685641.2"/>
</dbReference>
<feature type="region of interest" description="Disordered" evidence="8">
    <location>
        <begin position="586"/>
        <end position="640"/>
    </location>
</feature>
<evidence type="ECO:0000256" key="4">
    <source>
        <dbReference type="ARBA" id="ARBA00022989"/>
    </source>
</evidence>
<dbReference type="InterPro" id="IPR003961">
    <property type="entry name" value="FN3_dom"/>
</dbReference>
<evidence type="ECO:0000256" key="1">
    <source>
        <dbReference type="ARBA" id="ARBA00004479"/>
    </source>
</evidence>